<evidence type="ECO:0000313" key="2">
    <source>
        <dbReference type="EMBL" id="OAD92827.1"/>
    </source>
</evidence>
<dbReference type="InterPro" id="IPR024775">
    <property type="entry name" value="DinB-like"/>
</dbReference>
<evidence type="ECO:0000259" key="1">
    <source>
        <dbReference type="Pfam" id="PF12867"/>
    </source>
</evidence>
<feature type="domain" description="DinB-like" evidence="1">
    <location>
        <begin position="32"/>
        <end position="165"/>
    </location>
</feature>
<dbReference type="OrthoDB" id="9793216at2"/>
<dbReference type="Pfam" id="PF12867">
    <property type="entry name" value="DinB_2"/>
    <property type="match status" value="1"/>
</dbReference>
<dbReference type="EMBL" id="LXIE01000001">
    <property type="protein sequence ID" value="OAD92827.1"/>
    <property type="molecule type" value="Genomic_DNA"/>
</dbReference>
<dbReference type="Proteomes" id="UP000077552">
    <property type="component" value="Unassembled WGS sequence"/>
</dbReference>
<dbReference type="SUPFAM" id="SSF109854">
    <property type="entry name" value="DinB/YfiT-like putative metalloenzymes"/>
    <property type="match status" value="1"/>
</dbReference>
<name>A0A1A9LI96_9FLAO</name>
<keyword evidence="3" id="KW-1185">Reference proteome</keyword>
<organism evidence="2 3">
    <name type="scientific">Aequorivita soesokkakensis</name>
    <dbReference type="NCBI Taxonomy" id="1385699"/>
    <lineage>
        <taxon>Bacteria</taxon>
        <taxon>Pseudomonadati</taxon>
        <taxon>Bacteroidota</taxon>
        <taxon>Flavobacteriia</taxon>
        <taxon>Flavobacteriales</taxon>
        <taxon>Flavobacteriaceae</taxon>
        <taxon>Aequorivita</taxon>
    </lineage>
</organism>
<proteinExistence type="predicted"/>
<dbReference type="STRING" id="1385699.A7A78_00015"/>
<reference evidence="2 3" key="1">
    <citation type="submission" date="2016-05" db="EMBL/GenBank/DDBJ databases">
        <title>Genome sequencing of Vitellibacter soesokkakensis RSSK-12.</title>
        <authorList>
            <person name="Thevarajoo S."/>
            <person name="Selvaratnam C."/>
            <person name="Goh K.M."/>
            <person name="Chan K.-G."/>
            <person name="Chong C.S."/>
        </authorList>
    </citation>
    <scope>NUCLEOTIDE SEQUENCE [LARGE SCALE GENOMIC DNA]</scope>
    <source>
        <strain evidence="2 3">RSSK-12</strain>
    </source>
</reference>
<dbReference type="AlphaFoldDB" id="A0A1A9LI96"/>
<accession>A0A1A9LI96</accession>
<dbReference type="RefSeq" id="WP_068760870.1">
    <property type="nucleotide sequence ID" value="NZ_LXIE01000001.1"/>
</dbReference>
<comment type="caution">
    <text evidence="2">The sequence shown here is derived from an EMBL/GenBank/DDBJ whole genome shotgun (WGS) entry which is preliminary data.</text>
</comment>
<protein>
    <submittedName>
        <fullName evidence="2">Damage-inducible protein DinB</fullName>
    </submittedName>
</protein>
<dbReference type="Gene3D" id="1.20.120.450">
    <property type="entry name" value="dinb family like domain"/>
    <property type="match status" value="1"/>
</dbReference>
<sequence length="171" mass="19770">MRVSEIDPSEYNPYYKHYIDLVENIPLLDALSKGLGNTQSFFDNLPKEKWNYRYAEGKWTPKDILQHITDTERVFAYRALYFARSKNADLKGFDENIFAENAMANDRAVEDLLQEHLAVRTSTICLFKNFSQHQFKQIGMANGSNMSVAALGFVICGHEIHHSNIITERYL</sequence>
<gene>
    <name evidence="2" type="ORF">A7A78_00015</name>
</gene>
<dbReference type="InterPro" id="IPR034660">
    <property type="entry name" value="DinB/YfiT-like"/>
</dbReference>
<evidence type="ECO:0000313" key="3">
    <source>
        <dbReference type="Proteomes" id="UP000077552"/>
    </source>
</evidence>